<dbReference type="EMBL" id="BNJG01000005">
    <property type="protein sequence ID" value="GHO60476.1"/>
    <property type="molecule type" value="Genomic_DNA"/>
</dbReference>
<gene>
    <name evidence="3" type="ORF">KSB_89510</name>
</gene>
<evidence type="ECO:0000259" key="2">
    <source>
        <dbReference type="Pfam" id="PF02899"/>
    </source>
</evidence>
<proteinExistence type="predicted"/>
<protein>
    <recommendedName>
        <fullName evidence="2">Integrase SAM-like N-terminal domain-containing protein</fullName>
    </recommendedName>
</protein>
<keyword evidence="1" id="KW-0238">DNA-binding</keyword>
<dbReference type="InterPro" id="IPR010998">
    <property type="entry name" value="Integrase_recombinase_N"/>
</dbReference>
<accession>A0ABQ3V5K2</accession>
<reference evidence="3 4" key="1">
    <citation type="journal article" date="2021" name="Int. J. Syst. Evol. Microbiol.">
        <title>Reticulibacter mediterranei gen. nov., sp. nov., within the new family Reticulibacteraceae fam. nov., and Ktedonospora formicarum gen. nov., sp. nov., Ktedonobacter robiniae sp. nov., Dictyobacter formicarum sp. nov. and Dictyobacter arantiisoli sp. nov., belonging to the class Ktedonobacteria.</title>
        <authorList>
            <person name="Yabe S."/>
            <person name="Zheng Y."/>
            <person name="Wang C.M."/>
            <person name="Sakai Y."/>
            <person name="Abe K."/>
            <person name="Yokota A."/>
            <person name="Donadio S."/>
            <person name="Cavaletti L."/>
            <person name="Monciardini P."/>
        </authorList>
    </citation>
    <scope>NUCLEOTIDE SEQUENCE [LARGE SCALE GENOMIC DNA]</scope>
    <source>
        <strain evidence="3 4">SOSP1-30</strain>
    </source>
</reference>
<dbReference type="Gene3D" id="1.10.150.130">
    <property type="match status" value="1"/>
</dbReference>
<evidence type="ECO:0000313" key="4">
    <source>
        <dbReference type="Proteomes" id="UP000654345"/>
    </source>
</evidence>
<dbReference type="InterPro" id="IPR004107">
    <property type="entry name" value="Integrase_SAM-like_N"/>
</dbReference>
<evidence type="ECO:0000256" key="1">
    <source>
        <dbReference type="ARBA" id="ARBA00023125"/>
    </source>
</evidence>
<evidence type="ECO:0000313" key="3">
    <source>
        <dbReference type="EMBL" id="GHO60476.1"/>
    </source>
</evidence>
<dbReference type="Pfam" id="PF02899">
    <property type="entry name" value="Phage_int_SAM_1"/>
    <property type="match status" value="1"/>
</dbReference>
<keyword evidence="4" id="KW-1185">Reference proteome</keyword>
<organism evidence="3 4">
    <name type="scientific">Ktedonobacter robiniae</name>
    <dbReference type="NCBI Taxonomy" id="2778365"/>
    <lineage>
        <taxon>Bacteria</taxon>
        <taxon>Bacillati</taxon>
        <taxon>Chloroflexota</taxon>
        <taxon>Ktedonobacteria</taxon>
        <taxon>Ktedonobacterales</taxon>
        <taxon>Ktedonobacteraceae</taxon>
        <taxon>Ktedonobacter</taxon>
    </lineage>
</organism>
<feature type="domain" description="Integrase SAM-like N-terminal" evidence="2">
    <location>
        <begin position="30"/>
        <end position="81"/>
    </location>
</feature>
<comment type="caution">
    <text evidence="3">The sequence shown here is derived from an EMBL/GenBank/DDBJ whole genome shotgun (WGS) entry which is preliminary data.</text>
</comment>
<name>A0ABQ3V5K2_9CHLR</name>
<sequence>MKVQRVRLSNEQVTWMVLDDDHTPVQPILAYLKYLHNLDRSPNTIRATAHRLKLFWEYLRDERLCWKELNIAQIAAFISWYCQLSDQNNVLF</sequence>
<dbReference type="Proteomes" id="UP000654345">
    <property type="component" value="Unassembled WGS sequence"/>
</dbReference>